<evidence type="ECO:0000256" key="11">
    <source>
        <dbReference type="ARBA" id="ARBA00033344"/>
    </source>
</evidence>
<evidence type="ECO:0000256" key="12">
    <source>
        <dbReference type="SAM" id="MobiDB-lite"/>
    </source>
</evidence>
<evidence type="ECO:0000256" key="7">
    <source>
        <dbReference type="ARBA" id="ARBA00022884"/>
    </source>
</evidence>
<comment type="subcellular location">
    <subcellularLocation>
        <location evidence="1">Host cytoplasm</location>
    </subcellularLocation>
    <subcellularLocation>
        <location evidence="2">Virion</location>
    </subcellularLocation>
</comment>
<keyword evidence="5" id="KW-0167">Capsid protein</keyword>
<name>A0A3G1RPH8_9RHAB</name>
<sequence length="479" mass="53374">MEPAQEQQTEQNATRVDLAQGQRPRLGVIGVDPGPERPPSPRAEGPVTHGVLDLQSRERRELDWSLAVVESPDEYPSTFFEAQRKPTITLHDANIETMRKIFYSALKDGKLDVEIGKHFLLAFSERYLKTTLTNTWTSYGITIKEAGQPVAPIDLLEVDTRGPFPAVETSGSYPMPEYSDEDKAAFDKAAALHCTGKYRLGRAGRPDYATILQNNCNNLINQIFRKENLTYAEPEATSWTADSDYCKLIAAIDMFLNKFPNHPCAEIRWGTLPSRHRDSAALTGCAHLCRVLGQDLHVAVQWAWVKSVANDLRRIFKAGEELAIEESYLPYMTDFKLVKLNPYSARKNPNIHNFVHIIGTLSGYTRSENSIKLDSIGFKDIMNNAVIVAYAVNKGTDIAPHFGTAAAKARLDSIPQTVPGVRDEPADADPMNWLAYLKRTGQKQLPKALELAAQQAATLSSRCRERSIGQAVAEFPFSR</sequence>
<dbReference type="GO" id="GO:0030430">
    <property type="term" value="C:host cell cytoplasm"/>
    <property type="evidence" value="ECO:0007669"/>
    <property type="project" value="UniProtKB-SubCell"/>
</dbReference>
<feature type="domain" description="Rhabdovirus nucleocapsid" evidence="13">
    <location>
        <begin position="67"/>
        <end position="447"/>
    </location>
</feature>
<evidence type="ECO:0000256" key="10">
    <source>
        <dbReference type="ARBA" id="ARBA00023274"/>
    </source>
</evidence>
<proteinExistence type="predicted"/>
<dbReference type="EMBL" id="MH453880">
    <property type="protein sequence ID" value="AXF38751.1"/>
    <property type="molecule type" value="Viral_cRNA"/>
</dbReference>
<evidence type="ECO:0000256" key="3">
    <source>
        <dbReference type="ARBA" id="ARBA00014389"/>
    </source>
</evidence>
<keyword evidence="4" id="KW-1139">Helical capsid protein</keyword>
<evidence type="ECO:0000256" key="6">
    <source>
        <dbReference type="ARBA" id="ARBA00022844"/>
    </source>
</evidence>
<evidence type="ECO:0000256" key="8">
    <source>
        <dbReference type="ARBA" id="ARBA00023086"/>
    </source>
</evidence>
<gene>
    <name evidence="14" type="primary">N</name>
</gene>
<evidence type="ECO:0000313" key="14">
    <source>
        <dbReference type="EMBL" id="AXF38751.1"/>
    </source>
</evidence>
<accession>A0A3G1RPH8</accession>
<keyword evidence="6" id="KW-0946">Virion</keyword>
<organism evidence="14">
    <name type="scientific">Shelduck rhabdovirus</name>
    <dbReference type="NCBI Taxonomy" id="2212784"/>
    <lineage>
        <taxon>Viruses</taxon>
        <taxon>Riboviria</taxon>
        <taxon>Orthornavirae</taxon>
        <taxon>Negarnaviricota</taxon>
        <taxon>Haploviricotina</taxon>
        <taxon>Monjiviricetes</taxon>
        <taxon>Mononegavirales</taxon>
        <taxon>Rhabdoviridae</taxon>
    </lineage>
</organism>
<dbReference type="InterPro" id="IPR023330">
    <property type="entry name" value="Rhabdovirus_ncapsid_N"/>
</dbReference>
<evidence type="ECO:0000256" key="5">
    <source>
        <dbReference type="ARBA" id="ARBA00022561"/>
    </source>
</evidence>
<dbReference type="Pfam" id="PF00945">
    <property type="entry name" value="Rhabdo_ncap"/>
    <property type="match status" value="1"/>
</dbReference>
<evidence type="ECO:0000256" key="1">
    <source>
        <dbReference type="ARBA" id="ARBA00004192"/>
    </source>
</evidence>
<evidence type="ECO:0000256" key="4">
    <source>
        <dbReference type="ARBA" id="ARBA00022497"/>
    </source>
</evidence>
<dbReference type="Gene3D" id="1.10.3610.10">
    <property type="entry name" value="Nucleoprotein"/>
    <property type="match status" value="1"/>
</dbReference>
<keyword evidence="10" id="KW-0687">Ribonucleoprotein</keyword>
<reference evidence="14" key="1">
    <citation type="journal article" date="2018" name="Mol. Ecol.">
        <title>Virus-virus interactions and host ecology are associated with RNA virome structure in wild birds.</title>
        <authorList>
            <person name="Wille M."/>
            <person name="Eden J.S."/>
            <person name="Shi M."/>
            <person name="Klaassen M."/>
            <person name="Hurt A.C."/>
            <person name="Holmes E.C."/>
        </authorList>
    </citation>
    <scope>NUCLEOTIDE SEQUENCE</scope>
    <source>
        <strain evidence="14">MW22</strain>
    </source>
</reference>
<dbReference type="GO" id="GO:0003723">
    <property type="term" value="F:RNA binding"/>
    <property type="evidence" value="ECO:0007669"/>
    <property type="project" value="UniProtKB-KW"/>
</dbReference>
<evidence type="ECO:0000256" key="2">
    <source>
        <dbReference type="ARBA" id="ARBA00004328"/>
    </source>
</evidence>
<dbReference type="GO" id="GO:0019029">
    <property type="term" value="C:helical viral capsid"/>
    <property type="evidence" value="ECO:0007669"/>
    <property type="project" value="UniProtKB-KW"/>
</dbReference>
<dbReference type="InterPro" id="IPR000448">
    <property type="entry name" value="Rhabdo_ncapsid"/>
</dbReference>
<feature type="compositionally biased region" description="Polar residues" evidence="12">
    <location>
        <begin position="1"/>
        <end position="14"/>
    </location>
</feature>
<feature type="region of interest" description="Disordered" evidence="12">
    <location>
        <begin position="1"/>
        <end position="48"/>
    </location>
</feature>
<dbReference type="Gene3D" id="1.10.3570.10">
    <property type="entry name" value="Rhabdovirus nucleocapsid protein like domain"/>
    <property type="match status" value="1"/>
</dbReference>
<protein>
    <recommendedName>
        <fullName evidence="3">Nucleoprotein</fullName>
    </recommendedName>
    <alternativeName>
        <fullName evidence="11">Nucleocapsid protein</fullName>
    </alternativeName>
</protein>
<dbReference type="GO" id="GO:0019013">
    <property type="term" value="C:viral nucleocapsid"/>
    <property type="evidence" value="ECO:0007669"/>
    <property type="project" value="UniProtKB-KW"/>
</dbReference>
<keyword evidence="9" id="KW-1035">Host cytoplasm</keyword>
<keyword evidence="7" id="KW-0694">RNA-binding</keyword>
<dbReference type="InterPro" id="IPR035961">
    <property type="entry name" value="Rhabdovirus_nucleoprotein-like"/>
</dbReference>
<evidence type="ECO:0000256" key="9">
    <source>
        <dbReference type="ARBA" id="ARBA00023200"/>
    </source>
</evidence>
<dbReference type="GO" id="GO:1990904">
    <property type="term" value="C:ribonucleoprotein complex"/>
    <property type="evidence" value="ECO:0007669"/>
    <property type="project" value="UniProtKB-KW"/>
</dbReference>
<evidence type="ECO:0000259" key="13">
    <source>
        <dbReference type="Pfam" id="PF00945"/>
    </source>
</evidence>
<keyword evidence="8 14" id="KW-0543">Viral nucleoprotein</keyword>
<dbReference type="SUPFAM" id="SSF140809">
    <property type="entry name" value="Rhabdovirus nucleoprotein-like"/>
    <property type="match status" value="1"/>
</dbReference>
<dbReference type="InterPro" id="IPR023331">
    <property type="entry name" value="Rhabdovirus_ncapsid_C"/>
</dbReference>